<evidence type="ECO:0000313" key="1">
    <source>
        <dbReference type="EMBL" id="UXH41569.1"/>
    </source>
</evidence>
<evidence type="ECO:0000313" key="2">
    <source>
        <dbReference type="Proteomes" id="UP001064504"/>
    </source>
</evidence>
<dbReference type="Proteomes" id="UP001064504">
    <property type="component" value="Chromosome"/>
</dbReference>
<keyword evidence="2" id="KW-1185">Reference proteome</keyword>
<gene>
    <name evidence="1" type="ORF">N5C08_08620</name>
</gene>
<dbReference type="EMBL" id="CP104557">
    <property type="protein sequence ID" value="UXH41569.1"/>
    <property type="molecule type" value="Genomic_DNA"/>
</dbReference>
<organism evidence="1 2">
    <name type="scientific">Pseudomonas promysalinigenes</name>
    <dbReference type="NCBI Taxonomy" id="485898"/>
    <lineage>
        <taxon>Bacteria</taxon>
        <taxon>Pseudomonadati</taxon>
        <taxon>Pseudomonadota</taxon>
        <taxon>Gammaproteobacteria</taxon>
        <taxon>Pseudomonadales</taxon>
        <taxon>Pseudomonadaceae</taxon>
        <taxon>Pseudomonas</taxon>
    </lineage>
</organism>
<protein>
    <submittedName>
        <fullName evidence="1">Uncharacterized protein</fullName>
    </submittedName>
</protein>
<sequence length="306" mass="34695">MPTENRSSNTEMVSVPRDEVERLVKLLAYQAHPYPSPHAEYWQSVLDQPVQHQGEPVAVLYANGTVLTKADCGDVFDICCKVETPLYTHSDPSEVERLREDLSKYIARANDFAAKMQGAQSEAGTLRAQLAELVSAVRSINYGSAHAVQVQGDDEPCYPQRKEWIEWLLGLCEAANAEPSAPKYHRQSLGMDDAVRERLTLIAREAAISCTHRYNYMLTTPEDALLWEPHAWVLGAMRMVELSAPVEIDERAEFEKAVIDKAERFHPELRQYGEQPDAEYRDANIEWAWGLWQARAALERKPQVKS</sequence>
<reference evidence="1" key="1">
    <citation type="submission" date="2022-09" db="EMBL/GenBank/DDBJ databases">
        <title>Complete genome sequence of Pseudomonas promysalinigenes strain RL-WG26, a newly isolated PGPR with the potential for plant salinity stress alleviation.</title>
        <authorList>
            <person name="Ren L."/>
            <person name="Wang G."/>
            <person name="Hu H."/>
        </authorList>
    </citation>
    <scope>NUCLEOTIDE SEQUENCE</scope>
    <source>
        <strain evidence="1">RL-WG26</strain>
    </source>
</reference>
<proteinExistence type="predicted"/>
<name>A0ABY6APJ1_9PSED</name>
<accession>A0ABY6APJ1</accession>
<dbReference type="RefSeq" id="WP_261745168.1">
    <property type="nucleotide sequence ID" value="NZ_CP104557.1"/>
</dbReference>